<feature type="compositionally biased region" description="Low complexity" evidence="3">
    <location>
        <begin position="19"/>
        <end position="30"/>
    </location>
</feature>
<dbReference type="GO" id="GO:0006310">
    <property type="term" value="P:DNA recombination"/>
    <property type="evidence" value="ECO:0007669"/>
    <property type="project" value="UniProtKB-KW"/>
</dbReference>
<accession>A0A3L8CKT9</accession>
<dbReference type="EMBL" id="PEGA01000007">
    <property type="protein sequence ID" value="RLU11775.1"/>
    <property type="molecule type" value="Genomic_DNA"/>
</dbReference>
<dbReference type="PANTHER" id="PTHR30349:SF82">
    <property type="entry name" value="INTEGRASE_RECOMBINASE YOEC-RELATED"/>
    <property type="match status" value="1"/>
</dbReference>
<proteinExistence type="predicted"/>
<keyword evidence="1" id="KW-0229">DNA integration</keyword>
<dbReference type="GO" id="GO:0015074">
    <property type="term" value="P:DNA integration"/>
    <property type="evidence" value="ECO:0007669"/>
    <property type="project" value="UniProtKB-KW"/>
</dbReference>
<evidence type="ECO:0000313" key="8">
    <source>
        <dbReference type="Proteomes" id="UP000282672"/>
    </source>
</evidence>
<comment type="caution">
    <text evidence="5">The sequence shown here is derived from an EMBL/GenBank/DDBJ whole genome shotgun (WGS) entry which is preliminary data.</text>
</comment>
<keyword evidence="2" id="KW-0233">DNA recombination</keyword>
<dbReference type="InterPro" id="IPR011010">
    <property type="entry name" value="DNA_brk_join_enz"/>
</dbReference>
<dbReference type="InterPro" id="IPR050090">
    <property type="entry name" value="Tyrosine_recombinase_XerCD"/>
</dbReference>
<evidence type="ECO:0000256" key="3">
    <source>
        <dbReference type="SAM" id="MobiDB-lite"/>
    </source>
</evidence>
<dbReference type="SUPFAM" id="SSF56349">
    <property type="entry name" value="DNA breaking-rejoining enzymes"/>
    <property type="match status" value="1"/>
</dbReference>
<evidence type="ECO:0000256" key="1">
    <source>
        <dbReference type="ARBA" id="ARBA00022908"/>
    </source>
</evidence>
<dbReference type="Gene3D" id="1.10.443.10">
    <property type="entry name" value="Intergrase catalytic core"/>
    <property type="match status" value="1"/>
</dbReference>
<feature type="compositionally biased region" description="Polar residues" evidence="3">
    <location>
        <begin position="1"/>
        <end position="11"/>
    </location>
</feature>
<evidence type="ECO:0000259" key="4">
    <source>
        <dbReference type="PROSITE" id="PS51898"/>
    </source>
</evidence>
<feature type="region of interest" description="Disordered" evidence="3">
    <location>
        <begin position="1"/>
        <end position="110"/>
    </location>
</feature>
<reference evidence="7 8" key="1">
    <citation type="journal article" date="2018" name="Front. Microbiol.">
        <title>Discovery of Phloeophagus Beetles as a Source of Pseudomonas Strains That Produce Potentially New Bioactive Substances and Description of Pseudomonas bohemica sp. nov.</title>
        <authorList>
            <person name="Saati-Santamaria Z."/>
            <person name="Lopez-Mondejar R."/>
            <person name="Jimenez-Gomez A."/>
            <person name="Diez-Mendez A."/>
            <person name="Vetrovsky T."/>
            <person name="Igual J.M."/>
            <person name="Velazquez E."/>
            <person name="Kolarik M."/>
            <person name="Rivas R."/>
            <person name="Garcia-Fraile P."/>
        </authorList>
    </citation>
    <scope>NUCLEOTIDE SEQUENCE [LARGE SCALE GENOMIC DNA]</scope>
    <source>
        <strain evidence="6 8">A2-NA12</strain>
        <strain evidence="5 7">A2-NA13</strain>
    </source>
</reference>
<feature type="domain" description="Tyr recombinase" evidence="4">
    <location>
        <begin position="403"/>
        <end position="593"/>
    </location>
</feature>
<dbReference type="AlphaFoldDB" id="A0A3L8CKT9"/>
<sequence length="773" mass="88132">MSNNQNTSAFGSNEALGSNEAAGRNGAAENIDSAVNKDTVENIDAGFGRIESSENQSGSARLDEVAPDHDLDDNVESEVHQEEAPKAKAKADDKHKQDGNEDSEDSESEADRLLQELEADYSESELEELEALQEEFTSSVATPSVTLGSKLIVTGGKFPVAKGSNYLDAKWSLPHGKHSFPNNVYFDRKLLGSNDLKRAIIYHVIPELSPFSYIRSYSTTKTWGNEYKILEQYIFSDNRLTAEPHHIRMISVPLILRAFEAAKENEAKHHYFTLFKLIRLWINLSEHQLIPEELRLDIALDQIDIPERRQEVVKSRFQGTIDSWISYSEEELEILIEYSMFWVEGVIPELKKLKDYLVESKFIHLADKVVTRRERFVELEQLMTITVKDKTVMRPSIRNFAKEGVDYYSYTWIEGYADVLDGIRNAIFILLALVTGARKSELAVMSFADFEIDGNGDYWLKITRWKTAASPTHGEDDRLPIPKFVGDLVMQYQDLRSIEPFVKQGFLFQAQKSNKTVKKATPALINYIIIQLKNELPIDRLHCHRFRKTIAEILINRDERNIDIIRALFGHKSYAMTMRYIARNPLLVRSVAIAIEQNYTREFHEIVAGIRFGAHSGDAAKRIYQQILKRPDEFSGKQLKVSLMAYISHLLSAGEPIFIRRIAVGTFCLTGEHFTRENLPPCLHGKHVEGEMIIPDPTNCQTECKKIVILASAKQALFDNIMFYKTVLENALGRLTIKAERELHRRIQATQFHLDNLNATGHSSPQLLEVRNV</sequence>
<dbReference type="Proteomes" id="UP000282140">
    <property type="component" value="Unassembled WGS sequence"/>
</dbReference>
<evidence type="ECO:0000313" key="6">
    <source>
        <dbReference type="EMBL" id="RLU11775.1"/>
    </source>
</evidence>
<evidence type="ECO:0000313" key="5">
    <source>
        <dbReference type="EMBL" id="RLU08374.1"/>
    </source>
</evidence>
<organism evidence="5 7">
    <name type="scientific">Pseudomonas prosekii</name>
    <dbReference type="NCBI Taxonomy" id="1148509"/>
    <lineage>
        <taxon>Bacteria</taxon>
        <taxon>Pseudomonadati</taxon>
        <taxon>Pseudomonadota</taxon>
        <taxon>Gammaproteobacteria</taxon>
        <taxon>Pseudomonadales</taxon>
        <taxon>Pseudomonadaceae</taxon>
        <taxon>Pseudomonas</taxon>
    </lineage>
</organism>
<name>A0A3L8CKT9_9PSED</name>
<dbReference type="EMBL" id="PEGB01000007">
    <property type="protein sequence ID" value="RLU08374.1"/>
    <property type="molecule type" value="Genomic_DNA"/>
</dbReference>
<protein>
    <recommendedName>
        <fullName evidence="4">Tyr recombinase domain-containing protein</fullName>
    </recommendedName>
</protein>
<dbReference type="Pfam" id="PF00589">
    <property type="entry name" value="Phage_integrase"/>
    <property type="match status" value="1"/>
</dbReference>
<keyword evidence="7" id="KW-1185">Reference proteome</keyword>
<evidence type="ECO:0000313" key="7">
    <source>
        <dbReference type="Proteomes" id="UP000282140"/>
    </source>
</evidence>
<dbReference type="GO" id="GO:0003677">
    <property type="term" value="F:DNA binding"/>
    <property type="evidence" value="ECO:0007669"/>
    <property type="project" value="InterPro"/>
</dbReference>
<evidence type="ECO:0000256" key="2">
    <source>
        <dbReference type="ARBA" id="ARBA00023172"/>
    </source>
</evidence>
<feature type="compositionally biased region" description="Basic and acidic residues" evidence="3">
    <location>
        <begin position="77"/>
        <end position="99"/>
    </location>
</feature>
<gene>
    <name evidence="6" type="ORF">CS076_08995</name>
    <name evidence="5" type="ORF">CS078_15895</name>
</gene>
<dbReference type="InterPro" id="IPR002104">
    <property type="entry name" value="Integrase_catalytic"/>
</dbReference>
<dbReference type="InterPro" id="IPR013762">
    <property type="entry name" value="Integrase-like_cat_sf"/>
</dbReference>
<dbReference type="PROSITE" id="PS51898">
    <property type="entry name" value="TYR_RECOMBINASE"/>
    <property type="match status" value="1"/>
</dbReference>
<dbReference type="RefSeq" id="WP_121731967.1">
    <property type="nucleotide sequence ID" value="NZ_PEGA01000007.1"/>
</dbReference>
<dbReference type="Proteomes" id="UP000282672">
    <property type="component" value="Unassembled WGS sequence"/>
</dbReference>
<dbReference type="PANTHER" id="PTHR30349">
    <property type="entry name" value="PHAGE INTEGRASE-RELATED"/>
    <property type="match status" value="1"/>
</dbReference>